<feature type="domain" description="FAS1" evidence="2">
    <location>
        <begin position="180"/>
        <end position="352"/>
    </location>
</feature>
<keyword evidence="4" id="KW-1185">Reference proteome</keyword>
<feature type="domain" description="FAS1" evidence="2">
    <location>
        <begin position="38"/>
        <end position="176"/>
    </location>
</feature>
<proteinExistence type="predicted"/>
<dbReference type="SUPFAM" id="SSF82153">
    <property type="entry name" value="FAS1 domain"/>
    <property type="match status" value="2"/>
</dbReference>
<sequence length="608" mass="67671">MKRLLRLPSVWRLTLLFLIALAFQSCSEQKIKESTDETLNITEYLRANPDYSLFLEILDITNYASFMNTYGTYTLFLPTNEAVEAYMNDLGVNSLSEIPLQDLQDLAKLHILEQKVSTTVFTDGKIPTPSMYGQFLITGAANNNDVSSITVNKTANIVVSNVELGNGVIHVIDKVLRVAKKTLAEQIEADPNLSLFTEVLKATGWYDKLNQPVAYDENNVASYLSVLAQSNEVYNNTTWKKPDGQTITLNTLDNLKLRYSHLGDPTKAADSLNLYVQYHIVPGLNYLADFATTPVFLTKAPLEVITSKLVGQDILINEDVFNGVLEKGVGIIREQSDETCANGVLHYVDGNYSLKKRNPSPVYFDLCDQPEMANNVANYRKVGGVTFGFKMGEMKDVTWTGNTGYLMNWNPYGGGYNGDLWNVFRFRTGSGGLNDVEFTTPVIIKGRYKIWVAYRFSPDSKASGNTKVFFDGVQTSRILNGKERPNDPASTTTGVGDRVLESQGYKRYIFPFVAGDYLYSRLVGIVEVTTTGRHKIKFNTDACTGCGGGNADQWDMVEFRPVDMDQVWPKFRKGFKTAPGVANGNDLNGDYLISRQEADRGDNGNSGY</sequence>
<dbReference type="InterPro" id="IPR000782">
    <property type="entry name" value="FAS1_domain"/>
</dbReference>
<dbReference type="PANTHER" id="PTHR10900">
    <property type="entry name" value="PERIOSTIN-RELATED"/>
    <property type="match status" value="1"/>
</dbReference>
<comment type="caution">
    <text evidence="3">The sequence shown here is derived from an EMBL/GenBank/DDBJ whole genome shotgun (WGS) entry which is preliminary data.</text>
</comment>
<feature type="chain" id="PRO_5046395326" evidence="1">
    <location>
        <begin position="23"/>
        <end position="608"/>
    </location>
</feature>
<gene>
    <name evidence="3" type="ORF">AAEO59_07725</name>
</gene>
<dbReference type="RefSeq" id="WP_341700159.1">
    <property type="nucleotide sequence ID" value="NZ_JBBYHU010000011.1"/>
</dbReference>
<dbReference type="PROSITE" id="PS50213">
    <property type="entry name" value="FAS1"/>
    <property type="match status" value="2"/>
</dbReference>
<dbReference type="Proteomes" id="UP001398556">
    <property type="component" value="Unassembled WGS sequence"/>
</dbReference>
<keyword evidence="1" id="KW-0732">Signal</keyword>
<accession>A0ABU9HLD4</accession>
<dbReference type="Gene3D" id="2.30.180.10">
    <property type="entry name" value="FAS1 domain"/>
    <property type="match status" value="2"/>
</dbReference>
<reference evidence="3 4" key="1">
    <citation type="submission" date="2024-04" db="EMBL/GenBank/DDBJ databases">
        <title>Flavobacterium sp. DGU99 16S ribosomal RNA gene Genome sequencing and assembly.</title>
        <authorList>
            <person name="Park S."/>
        </authorList>
    </citation>
    <scope>NUCLEOTIDE SEQUENCE [LARGE SCALE GENOMIC DNA]</scope>
    <source>
        <strain evidence="3 4">DGU99</strain>
    </source>
</reference>
<dbReference type="SMART" id="SM00554">
    <property type="entry name" value="FAS1"/>
    <property type="match status" value="1"/>
</dbReference>
<dbReference type="EMBL" id="JBBYHU010000011">
    <property type="protein sequence ID" value="MEL1240932.1"/>
    <property type="molecule type" value="Genomic_DNA"/>
</dbReference>
<protein>
    <submittedName>
        <fullName evidence="3">Fasciclin domain-containing protein</fullName>
    </submittedName>
</protein>
<dbReference type="PANTHER" id="PTHR10900:SF77">
    <property type="entry name" value="FI19380P1"/>
    <property type="match status" value="1"/>
</dbReference>
<dbReference type="InterPro" id="IPR050904">
    <property type="entry name" value="Adhesion/Biosynth-related"/>
</dbReference>
<organism evidence="3 4">
    <name type="scientific">Flavobacterium flavipallidum</name>
    <dbReference type="NCBI Taxonomy" id="3139140"/>
    <lineage>
        <taxon>Bacteria</taxon>
        <taxon>Pseudomonadati</taxon>
        <taxon>Bacteroidota</taxon>
        <taxon>Flavobacteriia</taxon>
        <taxon>Flavobacteriales</taxon>
        <taxon>Flavobacteriaceae</taxon>
        <taxon>Flavobacterium</taxon>
    </lineage>
</organism>
<evidence type="ECO:0000313" key="3">
    <source>
        <dbReference type="EMBL" id="MEL1240932.1"/>
    </source>
</evidence>
<feature type="signal peptide" evidence="1">
    <location>
        <begin position="1"/>
        <end position="22"/>
    </location>
</feature>
<evidence type="ECO:0000259" key="2">
    <source>
        <dbReference type="PROSITE" id="PS50213"/>
    </source>
</evidence>
<evidence type="ECO:0000313" key="4">
    <source>
        <dbReference type="Proteomes" id="UP001398556"/>
    </source>
</evidence>
<evidence type="ECO:0000256" key="1">
    <source>
        <dbReference type="SAM" id="SignalP"/>
    </source>
</evidence>
<dbReference type="InterPro" id="IPR036378">
    <property type="entry name" value="FAS1_dom_sf"/>
</dbReference>
<dbReference type="Pfam" id="PF02469">
    <property type="entry name" value="Fasciclin"/>
    <property type="match status" value="1"/>
</dbReference>
<name>A0ABU9HLD4_9FLAO</name>
<dbReference type="PROSITE" id="PS51257">
    <property type="entry name" value="PROKAR_LIPOPROTEIN"/>
    <property type="match status" value="1"/>
</dbReference>